<comment type="caution">
    <text evidence="2">The sequence shown here is derived from an EMBL/GenBank/DDBJ whole genome shotgun (WGS) entry which is preliminary data.</text>
</comment>
<dbReference type="GO" id="GO:0004725">
    <property type="term" value="F:protein tyrosine phosphatase activity"/>
    <property type="evidence" value="ECO:0007669"/>
    <property type="project" value="InterPro"/>
</dbReference>
<proteinExistence type="predicted"/>
<evidence type="ECO:0000313" key="2">
    <source>
        <dbReference type="EMBL" id="CAG14863.1"/>
    </source>
</evidence>
<dbReference type="Gene3D" id="3.90.190.10">
    <property type="entry name" value="Protein tyrosine phosphatase superfamily"/>
    <property type="match status" value="1"/>
</dbReference>
<feature type="non-terminal residue" evidence="2">
    <location>
        <position position="1"/>
    </location>
</feature>
<reference evidence="2" key="2">
    <citation type="submission" date="2004-02" db="EMBL/GenBank/DDBJ databases">
        <authorList>
            <consortium name="Genoscope"/>
            <consortium name="Whitehead Institute Centre for Genome Research"/>
        </authorList>
    </citation>
    <scope>NUCLEOTIDE SEQUENCE</scope>
</reference>
<sequence>TGCTVIVMMTALVEDGEKQCDRYWPDEGSSLYHIYEVS</sequence>
<dbReference type="GO" id="GO:0030141">
    <property type="term" value="C:secretory granule"/>
    <property type="evidence" value="ECO:0007669"/>
    <property type="project" value="InterPro"/>
</dbReference>
<dbReference type="GO" id="GO:0051046">
    <property type="term" value="P:regulation of secretion"/>
    <property type="evidence" value="ECO:0007669"/>
    <property type="project" value="TreeGrafter"/>
</dbReference>
<dbReference type="Pfam" id="PF00102">
    <property type="entry name" value="Y_phosphatase"/>
    <property type="match status" value="1"/>
</dbReference>
<evidence type="ECO:0000259" key="1">
    <source>
        <dbReference type="Pfam" id="PF00102"/>
    </source>
</evidence>
<accession>Q4R9S0</accession>
<dbReference type="PANTHER" id="PTHR46106">
    <property type="entry name" value="IA-2 PROTEIN TYROSINE PHOSPHATASE, ISOFORM C"/>
    <property type="match status" value="1"/>
</dbReference>
<gene>
    <name evidence="2" type="ORF">GSTENG00000295001</name>
</gene>
<feature type="non-terminal residue" evidence="2">
    <location>
        <position position="38"/>
    </location>
</feature>
<dbReference type="SUPFAM" id="SSF52799">
    <property type="entry name" value="(Phosphotyrosine protein) phosphatases II"/>
    <property type="match status" value="1"/>
</dbReference>
<dbReference type="InterPro" id="IPR033522">
    <property type="entry name" value="IA-2/IA-2_beta"/>
</dbReference>
<dbReference type="PANTHER" id="PTHR46106:SF1">
    <property type="entry name" value="RECEPTOR-TYPE TYROSINE-PROTEIN PHOSPHATASE-LIKE N"/>
    <property type="match status" value="1"/>
</dbReference>
<dbReference type="EMBL" id="CAAE01025432">
    <property type="protein sequence ID" value="CAG14863.1"/>
    <property type="molecule type" value="Genomic_DNA"/>
</dbReference>
<dbReference type="AlphaFoldDB" id="Q4R9S0"/>
<organism evidence="2">
    <name type="scientific">Tetraodon nigroviridis</name>
    <name type="common">Spotted green pufferfish</name>
    <name type="synonym">Chelonodon nigroviridis</name>
    <dbReference type="NCBI Taxonomy" id="99883"/>
    <lineage>
        <taxon>Eukaryota</taxon>
        <taxon>Metazoa</taxon>
        <taxon>Chordata</taxon>
        <taxon>Craniata</taxon>
        <taxon>Vertebrata</taxon>
        <taxon>Euteleostomi</taxon>
        <taxon>Actinopterygii</taxon>
        <taxon>Neopterygii</taxon>
        <taxon>Teleostei</taxon>
        <taxon>Neoteleostei</taxon>
        <taxon>Acanthomorphata</taxon>
        <taxon>Eupercaria</taxon>
        <taxon>Tetraodontiformes</taxon>
        <taxon>Tetradontoidea</taxon>
        <taxon>Tetraodontidae</taxon>
        <taxon>Tetraodon</taxon>
    </lineage>
</organism>
<dbReference type="GO" id="GO:0035773">
    <property type="term" value="P:insulin secretion involved in cellular response to glucose stimulus"/>
    <property type="evidence" value="ECO:0007669"/>
    <property type="project" value="TreeGrafter"/>
</dbReference>
<dbReference type="OrthoDB" id="9880441at2759"/>
<dbReference type="InterPro" id="IPR000242">
    <property type="entry name" value="PTP_cat"/>
</dbReference>
<dbReference type="InterPro" id="IPR029021">
    <property type="entry name" value="Prot-tyrosine_phosphatase-like"/>
</dbReference>
<dbReference type="KEGG" id="tng:GSTEN00000295G001"/>
<reference evidence="2" key="1">
    <citation type="journal article" date="2004" name="Nature">
        <title>Genome duplication in the teleost fish Tetraodon nigroviridis reveals the early vertebrate proto-karyotype.</title>
        <authorList>
            <person name="Jaillon O."/>
            <person name="Aury J.-M."/>
            <person name="Brunet F."/>
            <person name="Petit J.-L."/>
            <person name="Stange-Thomann N."/>
            <person name="Mauceli E."/>
            <person name="Bouneau L."/>
            <person name="Fischer C."/>
            <person name="Ozouf-Costaz C."/>
            <person name="Bernot A."/>
            <person name="Nicaud S."/>
            <person name="Jaffe D."/>
            <person name="Fisher S."/>
            <person name="Lutfalla G."/>
            <person name="Dossat C."/>
            <person name="Segurens B."/>
            <person name="Dasilva C."/>
            <person name="Salanoubat M."/>
            <person name="Levy M."/>
            <person name="Boudet N."/>
            <person name="Castellano S."/>
            <person name="Anthouard V."/>
            <person name="Jubin C."/>
            <person name="Castelli V."/>
            <person name="Katinka M."/>
            <person name="Vacherie B."/>
            <person name="Biemont C."/>
            <person name="Skalli Z."/>
            <person name="Cattolico L."/>
            <person name="Poulain J."/>
            <person name="De Berardinis V."/>
            <person name="Cruaud C."/>
            <person name="Duprat S."/>
            <person name="Brottier P."/>
            <person name="Coutanceau J.-P."/>
            <person name="Gouzy J."/>
            <person name="Parra G."/>
            <person name="Lardier G."/>
            <person name="Chapple C."/>
            <person name="McKernan K.J."/>
            <person name="McEwan P."/>
            <person name="Bosak S."/>
            <person name="Kellis M."/>
            <person name="Volff J.-N."/>
            <person name="Guigo R."/>
            <person name="Zody M.C."/>
            <person name="Mesirov J."/>
            <person name="Lindblad-Toh K."/>
            <person name="Birren B."/>
            <person name="Nusbaum C."/>
            <person name="Kahn D."/>
            <person name="Robinson-Rechavi M."/>
            <person name="Laudet V."/>
            <person name="Schachter V."/>
            <person name="Quetier F."/>
            <person name="Saurin W."/>
            <person name="Scarpelli C."/>
            <person name="Wincker P."/>
            <person name="Lander E.S."/>
            <person name="Weissenbach J."/>
            <person name="Roest Crollius H."/>
        </authorList>
    </citation>
    <scope>NUCLEOTIDE SEQUENCE [LARGE SCALE GENOMIC DNA]</scope>
</reference>
<feature type="domain" description="Tyrosine-protein phosphatase" evidence="1">
    <location>
        <begin position="2"/>
        <end position="34"/>
    </location>
</feature>
<dbReference type="GO" id="GO:0045202">
    <property type="term" value="C:synapse"/>
    <property type="evidence" value="ECO:0007669"/>
    <property type="project" value="TreeGrafter"/>
</dbReference>
<name>Q4R9S0_TETNG</name>
<protein>
    <submittedName>
        <fullName evidence="2">(spotted green pufferfish) hypothetical protein</fullName>
    </submittedName>
</protein>